<dbReference type="InterPro" id="IPR026444">
    <property type="entry name" value="Secre_tail"/>
</dbReference>
<evidence type="ECO:0000259" key="3">
    <source>
        <dbReference type="PROSITE" id="PS50022"/>
    </source>
</evidence>
<accession>I6Z8S4</accession>
<keyword evidence="6" id="KW-1185">Reference proteome</keyword>
<dbReference type="SMART" id="SM00060">
    <property type="entry name" value="FN3"/>
    <property type="match status" value="2"/>
</dbReference>
<dbReference type="eggNOG" id="COG1652">
    <property type="taxonomic scope" value="Bacteria"/>
</dbReference>
<dbReference type="PANTHER" id="PTHR13817">
    <property type="entry name" value="TITIN"/>
    <property type="match status" value="1"/>
</dbReference>
<dbReference type="InterPro" id="IPR003961">
    <property type="entry name" value="FN3_dom"/>
</dbReference>
<dbReference type="PROSITE" id="PS50853">
    <property type="entry name" value="FN3"/>
    <property type="match status" value="2"/>
</dbReference>
<dbReference type="RefSeq" id="WP_014856985.1">
    <property type="nucleotide sequence ID" value="NC_018178.1"/>
</dbReference>
<evidence type="ECO:0000313" key="6">
    <source>
        <dbReference type="Proteomes" id="UP000009011"/>
    </source>
</evidence>
<reference evidence="5 6" key="1">
    <citation type="journal article" date="2013" name="PLoS ONE">
        <title>Genomic analysis of Melioribacter roseus, facultatively anaerobic organotrophic bacterium representing a novel deep lineage within Bacteriodetes/Chlorobi group.</title>
        <authorList>
            <person name="Kadnikov V.V."/>
            <person name="Mardanov A.V."/>
            <person name="Podosokorskaya O.A."/>
            <person name="Gavrilov S.N."/>
            <person name="Kublanov I.V."/>
            <person name="Beletsky A.V."/>
            <person name="Bonch-Osmolovskaya E.A."/>
            <person name="Ravin N.V."/>
        </authorList>
    </citation>
    <scope>NUCLEOTIDE SEQUENCE [LARGE SCALE GENOMIC DNA]</scope>
    <source>
        <strain evidence="6">JCM 17771 / P3M-2</strain>
    </source>
</reference>
<dbReference type="eggNOG" id="COG4733">
    <property type="taxonomic scope" value="Bacteria"/>
</dbReference>
<evidence type="ECO:0000259" key="4">
    <source>
        <dbReference type="PROSITE" id="PS50853"/>
    </source>
</evidence>
<dbReference type="InterPro" id="IPR000421">
    <property type="entry name" value="FA58C"/>
</dbReference>
<organism evidence="5 6">
    <name type="scientific">Melioribacter roseus (strain DSM 23840 / JCM 17771 / VKM B-2668 / P3M-2)</name>
    <dbReference type="NCBI Taxonomy" id="1191523"/>
    <lineage>
        <taxon>Bacteria</taxon>
        <taxon>Pseudomonadati</taxon>
        <taxon>Ignavibacteriota</taxon>
        <taxon>Ignavibacteria</taxon>
        <taxon>Ignavibacteriales</taxon>
        <taxon>Melioribacteraceae</taxon>
        <taxon>Melioribacter</taxon>
    </lineage>
</organism>
<feature type="chain" id="PRO_5003707218" evidence="2">
    <location>
        <begin position="24"/>
        <end position="965"/>
    </location>
</feature>
<dbReference type="EMBL" id="CP003557">
    <property type="protein sequence ID" value="AFN75555.1"/>
    <property type="molecule type" value="Genomic_DNA"/>
</dbReference>
<dbReference type="HOGENOM" id="CLU_306701_0_0_10"/>
<sequence>MKKFVSILLTLFFTAVNLSFVEAQTWQSKILYYNDSGKLVYVSDDEGNKIPDFSYAGYRNGEVDIPYIPVVKTISPIEGDNTRNIQNAIDEAGKLPINENGFRGAVLLSAGTYEIYGTIKINYDGVILRGVGDGADPSNNTILIGKGDKPHQRTIIVAGGGNITKWQEQAPGTKTNIKDSILYIGANMFTVENPEYFNVGDNIIIFHPVTDKWIAAVGGGGTDTDREWQVSDGINIVYNRFIKNIKDDTIFIDAPIYNTLDKSLSQSYIYKYARTGLKKNIGIENLRIDIEANGITTDSNGDENHAWQAIDLIQIEDAWVKNCTLLHFGQSGVRTSTATRITIDSCKALEPVSNITGERRYNFNLYHASQLILVKNCLTTYARHSYISNGTSTVSGCVFYNNRSENDFASSEGHRMWSQALLYDNIIYTKPNTTILIGLYSRGNYGTSHGWGAVHSVAWNCTVPSNNKIIIQKPPTAQNYAIGCKGIVTGLKYEGAPFDYPQGYIEGTNKIGLYPASLYEAQLQERLGIGKLPSAPSNLVATALSSNKILLEWIDNSKNEMSYSIERSVDEGNTWTIIASVGANVTKFLDTSVIPATSYLYKIKAANSMGSSEYSNIASVTTPNALPINAPSNITVTDITYDKIILKWSDNSNNEDFFYIERKSENDTVWIVIGIVNMNITEFQDSSFLESTKYYYRLQAKNAYGSSDYSNIVSITTLSRGGSENLALNRPVKFSSQQIEPGNENLAIYAVDGDLNTRWSSERGATWPQWIEVDLGELKTFNKTELICFNDRAYQYTIEARSDTNDSYIEIVDRTNNTTPGTKENPIIDVFNSVKARYVKLTVTGAYNYPGPWTSILEFRIYYDSNLVSVAKNIDKPIGFVLYQNTPNPFNPTTNIKFTIPNDGTVTFKIYDILGNEITTLIDNKYYSMGDYNILFNGASYSSGVYIYQLIYNNNIYVKKMMLLK</sequence>
<dbReference type="Gene3D" id="2.160.20.10">
    <property type="entry name" value="Single-stranded right-handed beta-helix, Pectin lyase-like"/>
    <property type="match status" value="2"/>
</dbReference>
<evidence type="ECO:0000256" key="2">
    <source>
        <dbReference type="SAM" id="SignalP"/>
    </source>
</evidence>
<dbReference type="PROSITE" id="PS50022">
    <property type="entry name" value="FA58C_3"/>
    <property type="match status" value="1"/>
</dbReference>
<dbReference type="InterPro" id="IPR011050">
    <property type="entry name" value="Pectin_lyase_fold/virulence"/>
</dbReference>
<dbReference type="InterPro" id="IPR012334">
    <property type="entry name" value="Pectin_lyas_fold"/>
</dbReference>
<dbReference type="SUPFAM" id="SSF51126">
    <property type="entry name" value="Pectin lyase-like"/>
    <property type="match status" value="1"/>
</dbReference>
<proteinExistence type="predicted"/>
<dbReference type="Gene3D" id="2.60.40.10">
    <property type="entry name" value="Immunoglobulins"/>
    <property type="match status" value="2"/>
</dbReference>
<feature type="signal peptide" evidence="2">
    <location>
        <begin position="1"/>
        <end position="23"/>
    </location>
</feature>
<dbReference type="Pfam" id="PF00754">
    <property type="entry name" value="F5_F8_type_C"/>
    <property type="match status" value="1"/>
</dbReference>
<name>I6Z8S4_MELRP</name>
<dbReference type="InterPro" id="IPR036116">
    <property type="entry name" value="FN3_sf"/>
</dbReference>
<dbReference type="InterPro" id="IPR013783">
    <property type="entry name" value="Ig-like_fold"/>
</dbReference>
<dbReference type="InterPro" id="IPR050964">
    <property type="entry name" value="Striated_Muscle_Regulatory"/>
</dbReference>
<keyword evidence="1" id="KW-0677">Repeat</keyword>
<dbReference type="PATRIC" id="fig|1191523.3.peg.2455"/>
<feature type="domain" description="F5/8 type C" evidence="3">
    <location>
        <begin position="715"/>
        <end position="864"/>
    </location>
</feature>
<dbReference type="Proteomes" id="UP000009011">
    <property type="component" value="Chromosome"/>
</dbReference>
<dbReference type="Gene3D" id="2.60.120.260">
    <property type="entry name" value="Galactose-binding domain-like"/>
    <property type="match status" value="1"/>
</dbReference>
<dbReference type="eggNOG" id="COG3250">
    <property type="taxonomic scope" value="Bacteria"/>
</dbReference>
<dbReference type="STRING" id="1191523.MROS_2325"/>
<evidence type="ECO:0000256" key="1">
    <source>
        <dbReference type="ARBA" id="ARBA00022737"/>
    </source>
</evidence>
<dbReference type="PANTHER" id="PTHR13817:SF73">
    <property type="entry name" value="FIBRONECTIN TYPE-III DOMAIN-CONTAINING PROTEIN"/>
    <property type="match status" value="1"/>
</dbReference>
<dbReference type="CDD" id="cd00063">
    <property type="entry name" value="FN3"/>
    <property type="match status" value="2"/>
</dbReference>
<dbReference type="InterPro" id="IPR008979">
    <property type="entry name" value="Galactose-bd-like_sf"/>
</dbReference>
<dbReference type="OrthoDB" id="5488826at2"/>
<feature type="domain" description="Fibronectin type-III" evidence="4">
    <location>
        <begin position="630"/>
        <end position="720"/>
    </location>
</feature>
<dbReference type="Pfam" id="PF00041">
    <property type="entry name" value="fn3"/>
    <property type="match status" value="1"/>
</dbReference>
<feature type="domain" description="Fibronectin type-III" evidence="4">
    <location>
        <begin position="535"/>
        <end position="625"/>
    </location>
</feature>
<dbReference type="SUPFAM" id="SSF49785">
    <property type="entry name" value="Galactose-binding domain-like"/>
    <property type="match status" value="1"/>
</dbReference>
<keyword evidence="2" id="KW-0732">Signal</keyword>
<dbReference type="NCBIfam" id="TIGR04183">
    <property type="entry name" value="Por_Secre_tail"/>
    <property type="match status" value="1"/>
</dbReference>
<dbReference type="KEGG" id="mro:MROS_2325"/>
<dbReference type="SUPFAM" id="SSF49265">
    <property type="entry name" value="Fibronectin type III"/>
    <property type="match status" value="1"/>
</dbReference>
<dbReference type="AlphaFoldDB" id="I6Z8S4"/>
<gene>
    <name evidence="5" type="ordered locus">MROS_2325</name>
</gene>
<protein>
    <submittedName>
        <fullName evidence="5">Peptidoglycan-binding LysM</fullName>
    </submittedName>
</protein>
<dbReference type="eggNOG" id="COG0708">
    <property type="taxonomic scope" value="Bacteria"/>
</dbReference>
<evidence type="ECO:0000313" key="5">
    <source>
        <dbReference type="EMBL" id="AFN75555.1"/>
    </source>
</evidence>